<keyword evidence="3" id="KW-1185">Reference proteome</keyword>
<evidence type="ECO:0000259" key="1">
    <source>
        <dbReference type="Pfam" id="PF03466"/>
    </source>
</evidence>
<dbReference type="PANTHER" id="PTHR30419:SF8">
    <property type="entry name" value="NITROGEN ASSIMILATION TRANSCRIPTIONAL ACTIVATOR-RELATED"/>
    <property type="match status" value="1"/>
</dbReference>
<dbReference type="Proteomes" id="UP000004699">
    <property type="component" value="Unassembled WGS sequence"/>
</dbReference>
<accession>B8KXN8</accession>
<feature type="domain" description="LysR substrate-binding" evidence="1">
    <location>
        <begin position="13"/>
        <end position="223"/>
    </location>
</feature>
<proteinExistence type="predicted"/>
<dbReference type="AlphaFoldDB" id="B8KXN8"/>
<dbReference type="GO" id="GO:0006355">
    <property type="term" value="P:regulation of DNA-templated transcription"/>
    <property type="evidence" value="ECO:0007669"/>
    <property type="project" value="TreeGrafter"/>
</dbReference>
<evidence type="ECO:0000313" key="2">
    <source>
        <dbReference type="EMBL" id="EED36431.1"/>
    </source>
</evidence>
<name>B8KXN8_9GAMM</name>
<dbReference type="InterPro" id="IPR005119">
    <property type="entry name" value="LysR_subst-bd"/>
</dbReference>
<sequence length="231" mass="25879">MEALTFDIDAIAQGAQGVLRFGIGPAVASLFLKDTLAEICTEHRDLVPRFEVAFWTSCEGKLINREIDMFIGGFASPPNDDRFEFTPLYNDTIVALAHKDHPILLRSAITLEDLIHYPVLGFPSAIDTWRSLTSVESLELFQRNVPGSVMPDPLQLLPVISKTNQIVVVPDLNWRAVKKEHPDIVELKVERLRGMAHMYFVHLAGAELPDCYAQLVAAFKNQLAVIRRSET</sequence>
<dbReference type="Gene3D" id="3.40.190.10">
    <property type="entry name" value="Periplasmic binding protein-like II"/>
    <property type="match status" value="2"/>
</dbReference>
<dbReference type="HOGENOM" id="CLU_1198593_0_0_6"/>
<organism evidence="2 3">
    <name type="scientific">Luminiphilus syltensis NOR5-1B</name>
    <dbReference type="NCBI Taxonomy" id="565045"/>
    <lineage>
        <taxon>Bacteria</taxon>
        <taxon>Pseudomonadati</taxon>
        <taxon>Pseudomonadota</taxon>
        <taxon>Gammaproteobacteria</taxon>
        <taxon>Cellvibrionales</taxon>
        <taxon>Halieaceae</taxon>
        <taxon>Luminiphilus</taxon>
    </lineage>
</organism>
<gene>
    <name evidence="2" type="ORF">NOR51B_2382</name>
</gene>
<dbReference type="PANTHER" id="PTHR30419">
    <property type="entry name" value="HTH-TYPE TRANSCRIPTIONAL REGULATOR YBHD"/>
    <property type="match status" value="1"/>
</dbReference>
<dbReference type="InterPro" id="IPR050950">
    <property type="entry name" value="HTH-type_LysR_regulators"/>
</dbReference>
<dbReference type="Pfam" id="PF03466">
    <property type="entry name" value="LysR_substrate"/>
    <property type="match status" value="1"/>
</dbReference>
<dbReference type="eggNOG" id="COG0583">
    <property type="taxonomic scope" value="Bacteria"/>
</dbReference>
<dbReference type="STRING" id="565045.NOR51B_2382"/>
<dbReference type="SUPFAM" id="SSF53850">
    <property type="entry name" value="Periplasmic binding protein-like II"/>
    <property type="match status" value="1"/>
</dbReference>
<dbReference type="GO" id="GO:0005829">
    <property type="term" value="C:cytosol"/>
    <property type="evidence" value="ECO:0007669"/>
    <property type="project" value="TreeGrafter"/>
</dbReference>
<reference evidence="3" key="1">
    <citation type="journal article" date="2013" name="BMC Microbiol.">
        <title>Taxonomy and evolution of bacteriochlorophyll a-containing members of the OM60/NOR5 clade of marine gammaproteobacteria: description of Luminiphilus syltensis gen. nov., sp. nov., reclassification of Haliea rubra as Pseudohaliea rubra gen. nov., comb. nov., and emendation of Chromatocurvus halotolerans.</title>
        <authorList>
            <person name="Spring S."/>
            <person name="Riedel T."/>
            <person name="Sproer C."/>
            <person name="Yan S."/>
            <person name="Harder J."/>
            <person name="Fuchs B.M."/>
        </authorList>
    </citation>
    <scope>NUCLEOTIDE SEQUENCE [LARGE SCALE GENOMIC DNA]</scope>
    <source>
        <strain evidence="3">NOR51-B</strain>
    </source>
</reference>
<dbReference type="CDD" id="cd05466">
    <property type="entry name" value="PBP2_LTTR_substrate"/>
    <property type="match status" value="1"/>
</dbReference>
<evidence type="ECO:0000313" key="3">
    <source>
        <dbReference type="Proteomes" id="UP000004699"/>
    </source>
</evidence>
<dbReference type="EMBL" id="DS999411">
    <property type="protein sequence ID" value="EED36431.1"/>
    <property type="molecule type" value="Genomic_DNA"/>
</dbReference>
<protein>
    <submittedName>
        <fullName evidence="2">Putative lysR substrate binding domain protein</fullName>
    </submittedName>
</protein>